<dbReference type="EC" id="7.6.2.3" evidence="14"/>
<dbReference type="GO" id="GO:0005886">
    <property type="term" value="C:plasma membrane"/>
    <property type="evidence" value="ECO:0007669"/>
    <property type="project" value="UniProtKB-SubCell"/>
</dbReference>
<dbReference type="PROSITE" id="PS50929">
    <property type="entry name" value="ABC_TM1F"/>
    <property type="match status" value="2"/>
</dbReference>
<dbReference type="InterPro" id="IPR003593">
    <property type="entry name" value="AAA+_ATPase"/>
</dbReference>
<feature type="transmembrane region" description="Helical" evidence="16">
    <location>
        <begin position="1088"/>
        <end position="1108"/>
    </location>
</feature>
<dbReference type="CDD" id="cd03250">
    <property type="entry name" value="ABCC_MRP_domain1"/>
    <property type="match status" value="1"/>
</dbReference>
<feature type="domain" description="ABC transporter" evidence="17">
    <location>
        <begin position="604"/>
        <end position="826"/>
    </location>
</feature>
<dbReference type="InterPro" id="IPR011527">
    <property type="entry name" value="ABC1_TM_dom"/>
</dbReference>
<dbReference type="CDD" id="cd03244">
    <property type="entry name" value="ABCC_MRP_domain2"/>
    <property type="match status" value="1"/>
</dbReference>
<feature type="domain" description="ABC transmembrane type-1" evidence="18">
    <location>
        <begin position="292"/>
        <end position="573"/>
    </location>
</feature>
<dbReference type="Proteomes" id="UP000625711">
    <property type="component" value="Unassembled WGS sequence"/>
</dbReference>
<evidence type="ECO:0000256" key="12">
    <source>
        <dbReference type="ARBA" id="ARBA00022989"/>
    </source>
</evidence>
<evidence type="ECO:0000259" key="17">
    <source>
        <dbReference type="PROSITE" id="PS50893"/>
    </source>
</evidence>
<feature type="transmembrane region" description="Helical" evidence="16">
    <location>
        <begin position="430"/>
        <end position="449"/>
    </location>
</feature>
<evidence type="ECO:0000256" key="5">
    <source>
        <dbReference type="ARBA" id="ARBA00022475"/>
    </source>
</evidence>
<keyword evidence="5" id="KW-1003">Cell membrane</keyword>
<keyword evidence="7 16" id="KW-0812">Transmembrane</keyword>
<dbReference type="Gene3D" id="1.20.1560.10">
    <property type="entry name" value="ABC transporter type 1, transmembrane domain"/>
    <property type="match status" value="2"/>
</dbReference>
<dbReference type="Pfam" id="PF24357">
    <property type="entry name" value="TMD0_ABC"/>
    <property type="match status" value="1"/>
</dbReference>
<feature type="transmembrane region" description="Helical" evidence="16">
    <location>
        <begin position="548"/>
        <end position="572"/>
    </location>
</feature>
<dbReference type="GO" id="GO:0016887">
    <property type="term" value="F:ATP hydrolysis activity"/>
    <property type="evidence" value="ECO:0007669"/>
    <property type="project" value="InterPro"/>
</dbReference>
<feature type="transmembrane region" description="Helical" evidence="16">
    <location>
        <begin position="164"/>
        <end position="182"/>
    </location>
</feature>
<dbReference type="InterPro" id="IPR003439">
    <property type="entry name" value="ABC_transporter-like_ATP-bd"/>
</dbReference>
<dbReference type="FunFam" id="1.20.1560.10:FF:000001">
    <property type="entry name" value="ATP-binding cassette subfamily C member 1"/>
    <property type="match status" value="1"/>
</dbReference>
<dbReference type="OrthoDB" id="6500128at2759"/>
<feature type="transmembrane region" description="Helical" evidence="16">
    <location>
        <begin position="328"/>
        <end position="351"/>
    </location>
</feature>
<evidence type="ECO:0000256" key="3">
    <source>
        <dbReference type="ARBA" id="ARBA00009726"/>
    </source>
</evidence>
<feature type="transmembrane region" description="Helical" evidence="16">
    <location>
        <begin position="71"/>
        <end position="88"/>
    </location>
</feature>
<keyword evidence="12 16" id="KW-1133">Transmembrane helix</keyword>
<dbReference type="Pfam" id="PF00005">
    <property type="entry name" value="ABC_tran"/>
    <property type="match status" value="2"/>
</dbReference>
<evidence type="ECO:0000256" key="2">
    <source>
        <dbReference type="ARBA" id="ARBA00004651"/>
    </source>
</evidence>
<dbReference type="SUPFAM" id="SSF52540">
    <property type="entry name" value="P-loop containing nucleoside triphosphate hydrolases"/>
    <property type="match status" value="2"/>
</dbReference>
<keyword evidence="20" id="KW-1185">Reference proteome</keyword>
<name>A0A834J0C9_RHYFE</name>
<evidence type="ECO:0000256" key="8">
    <source>
        <dbReference type="ARBA" id="ARBA00022737"/>
    </source>
</evidence>
<keyword evidence="11" id="KW-1278">Translocase</keyword>
<reference evidence="19" key="1">
    <citation type="submission" date="2020-08" db="EMBL/GenBank/DDBJ databases">
        <title>Genome sequencing and assembly of the red palm weevil Rhynchophorus ferrugineus.</title>
        <authorList>
            <person name="Dias G.B."/>
            <person name="Bergman C.M."/>
            <person name="Manee M."/>
        </authorList>
    </citation>
    <scope>NUCLEOTIDE SEQUENCE</scope>
    <source>
        <strain evidence="19">AA-2017</strain>
        <tissue evidence="19">Whole larva</tissue>
    </source>
</reference>
<dbReference type="InterPro" id="IPR027417">
    <property type="entry name" value="P-loop_NTPase"/>
</dbReference>
<gene>
    <name evidence="19" type="ORF">GWI33_000197</name>
</gene>
<feature type="transmembrane region" description="Helical" evidence="16">
    <location>
        <begin position="935"/>
        <end position="968"/>
    </location>
</feature>
<keyword evidence="4" id="KW-0813">Transport</keyword>
<evidence type="ECO:0000256" key="13">
    <source>
        <dbReference type="ARBA" id="ARBA00023136"/>
    </source>
</evidence>
<comment type="similarity">
    <text evidence="3">Belongs to the ABC transporter superfamily. ABCC family. Conjugate transporter (TC 3.A.1.208) subfamily.</text>
</comment>
<comment type="subcellular location">
    <subcellularLocation>
        <location evidence="2">Cell membrane</location>
        <topology evidence="2">Multi-pass membrane protein</topology>
    </subcellularLocation>
    <subcellularLocation>
        <location evidence="1">Vacuole membrane</location>
        <topology evidence="1">Multi-pass membrane protein</topology>
    </subcellularLocation>
</comment>
<feature type="transmembrane region" description="Helical" evidence="16">
    <location>
        <begin position="94"/>
        <end position="114"/>
    </location>
</feature>
<dbReference type="PROSITE" id="PS50893">
    <property type="entry name" value="ABC_TRANSPORTER_2"/>
    <property type="match status" value="2"/>
</dbReference>
<evidence type="ECO:0000313" key="19">
    <source>
        <dbReference type="EMBL" id="KAF7287845.1"/>
    </source>
</evidence>
<dbReference type="FunFam" id="1.20.1560.10:FF:000020">
    <property type="entry name" value="ABC metal ion transporter"/>
    <property type="match status" value="1"/>
</dbReference>
<feature type="transmembrane region" description="Helical" evidence="16">
    <location>
        <begin position="1175"/>
        <end position="1195"/>
    </location>
</feature>
<dbReference type="GO" id="GO:0000323">
    <property type="term" value="C:lytic vacuole"/>
    <property type="evidence" value="ECO:0007669"/>
    <property type="project" value="UniProtKB-ARBA"/>
</dbReference>
<dbReference type="GO" id="GO:0005774">
    <property type="term" value="C:vacuolar membrane"/>
    <property type="evidence" value="ECO:0007669"/>
    <property type="project" value="UniProtKB-SubCell"/>
</dbReference>
<dbReference type="NCBIfam" id="TIGR00957">
    <property type="entry name" value="MRP_assoc_pro"/>
    <property type="match status" value="1"/>
</dbReference>
<keyword evidence="13 16" id="KW-0472">Membrane</keyword>
<comment type="caution">
    <text evidence="19">The sequence shown here is derived from an EMBL/GenBank/DDBJ whole genome shotgun (WGS) entry which is preliminary data.</text>
</comment>
<dbReference type="PANTHER" id="PTHR24223:SF443">
    <property type="entry name" value="MULTIDRUG-RESISTANCE LIKE PROTEIN 1, ISOFORM I"/>
    <property type="match status" value="1"/>
</dbReference>
<dbReference type="InterPro" id="IPR050173">
    <property type="entry name" value="ABC_transporter_C-like"/>
</dbReference>
<dbReference type="FunFam" id="3.40.50.300:FF:000074">
    <property type="entry name" value="Multidrug resistance-associated protein 5 isoform 1"/>
    <property type="match status" value="1"/>
</dbReference>
<dbReference type="InterPro" id="IPR056227">
    <property type="entry name" value="TMD0_ABC"/>
</dbReference>
<dbReference type="InterPro" id="IPR036640">
    <property type="entry name" value="ABC1_TM_sf"/>
</dbReference>
<evidence type="ECO:0000256" key="6">
    <source>
        <dbReference type="ARBA" id="ARBA00022554"/>
    </source>
</evidence>
<evidence type="ECO:0000256" key="15">
    <source>
        <dbReference type="ARBA" id="ARBA00047523"/>
    </source>
</evidence>
<evidence type="ECO:0000256" key="7">
    <source>
        <dbReference type="ARBA" id="ARBA00022692"/>
    </source>
</evidence>
<keyword evidence="6" id="KW-0926">Vacuole</keyword>
<dbReference type="Gene3D" id="3.40.50.300">
    <property type="entry name" value="P-loop containing nucleotide triphosphate hydrolases"/>
    <property type="match status" value="2"/>
</dbReference>
<keyword evidence="9" id="KW-0547">Nucleotide-binding</keyword>
<feature type="transmembrane region" description="Helical" evidence="16">
    <location>
        <begin position="988"/>
        <end position="1011"/>
    </location>
</feature>
<evidence type="ECO:0000256" key="9">
    <source>
        <dbReference type="ARBA" id="ARBA00022741"/>
    </source>
</evidence>
<dbReference type="InterPro" id="IPR005292">
    <property type="entry name" value="MRP"/>
</dbReference>
<protein>
    <recommendedName>
        <fullName evidence="14">ABC-type glutathione-S-conjugate transporter</fullName>
        <ecNumber evidence="14">7.6.2.3</ecNumber>
    </recommendedName>
</protein>
<keyword evidence="8" id="KW-0677">Repeat</keyword>
<dbReference type="EMBL" id="JAACXV010000002">
    <property type="protein sequence ID" value="KAF7287845.1"/>
    <property type="molecule type" value="Genomic_DNA"/>
</dbReference>
<dbReference type="SUPFAM" id="SSF90123">
    <property type="entry name" value="ABC transporter transmembrane region"/>
    <property type="match status" value="2"/>
</dbReference>
<dbReference type="GO" id="GO:0015431">
    <property type="term" value="F:ABC-type glutathione S-conjugate transporter activity"/>
    <property type="evidence" value="ECO:0007669"/>
    <property type="project" value="UniProtKB-EC"/>
</dbReference>
<evidence type="ECO:0000256" key="11">
    <source>
        <dbReference type="ARBA" id="ARBA00022967"/>
    </source>
</evidence>
<sequence length="1506" mass="169866">MDNFCGSSFWNASLTWNTTDPDFTTCFEKTALVLLPVGVFWSFLPLELLFLKKSFYKPIAWNWRNVLKQTINWLLVLLCLFEFLSNIPEDIVLLKVNIFIPVLKMISFTASGVLSYKNTKHGYRSSGHQFVFWFLLALCGAPQFRTEIRNFETIKSVDNYFLPTTYMAYFPLVCIMLVLSSISEGTTETLFKGEKESPVKETGFLGKIIYTHIDSILFKGFRKPLELKDIWYLDYENRSKNIVPMFEKEFKRRQDINKKKHHHSDKNGNSPDRPGDVSVFPVLFSCFYPIFIIGVICRFVSDIVAFVNPQILGYLISFIGSDEPMWKGYFYAFVMFASGSFQTIIHNIHFLNLWTFGLRSQACLMSAIYRKALRISNSTKKDKTVGEIVNLMAVDATRFQEFSHQLPLIWSAPLQLGLAIYFLWKEVGPSILAGLAVMLLLIPVNFLIIRKSKALQFRQMRYKDERVKMMNEILNGIKVLKLYAWEPSFEKIIQDIRAKEIKTILQMNYLNAITAFMWNSAPFLFSFVTFATYVLIDENNVLDASKAFVSLSLLNILRGPLNMIPNLINMLVQTMISAKRINSFLNAEEIDLYIEHDTTEADPVIIENGMFSWGDQAILKNINIRIGKSSLAAIVGPVGAGKSSLISALLGEMDKLSGRINQYGTVAYVSQLAWIQNGTVKENIVFGRDFDEFKYKKVISACALEPDLAILANGDLTEIGEKGINLSGGQKQRISLARAVYSDADVYLLDDPLSAVDSHVGKHIFTQVLSSSGLLKDKVRVLVTHGITYLPKTDQVIVMSNGEVSESGSYQNLLEKKGAFADYLIQHINEDVEDETELKEIEEQLEMTPLSAEAKRTISRQRSRLSESSTNMEYGVNGISLSRESLRSRKSTLTRKDHLTSKHSLQESLFKKDKGKLIQTEKSEKGRVKIDVYKYYLYAVGWAFIFWTFMSYAGFQGFGIASNVWLGYWAEDTSMIVDGKVDTGTRNVYLGIYALLGVLQAFCICAANIVFAKGTTGAATKLHGKLMNSVMHLPMNFFDITPCGRILARFSSDIIGIDQRIPNNFNSFFFNVVKFLGAITIICYTTPIFTSVVIPIGILYVFIQIYFVSTSRQVKRLESVSRSPIYSHFGETISGTTVIRAYQCQDRFVKESGNRIDTHQRCVYISFYANRWLSVRLETIGNFIILASAIFAVISKDINPALVGLSVSYALQITSTLNMLLRNVSEVETNIVSVERLKEYSEAKQERPWDIIEKKPDRSWPSNGQVEFVNYSVRYREGLDLVLKDISFKVRGGEKIGIVGRTGAGKSSLTLSLFRIIEAVGGKIVIDGVNISEIGLHDLRLKLTIIPQDSILFSGSLRMNLDPFDQYSDAEVWRAVELAHLKSHINTLPAGLYHVVSEGGENLSAGQRQLLCLARALLRKTKILILDEATAAVDLETDDLIQKTIRTAFSECTVITIAHRLNTIIDSNRVLVLDNGNIAEFDSPSVLLNEKSSIFYGMCKDAGLVS</sequence>
<dbReference type="InterPro" id="IPR017871">
    <property type="entry name" value="ABC_transporter-like_CS"/>
</dbReference>
<evidence type="ECO:0000256" key="1">
    <source>
        <dbReference type="ARBA" id="ARBA00004128"/>
    </source>
</evidence>
<feature type="transmembrane region" description="Helical" evidence="16">
    <location>
        <begin position="282"/>
        <end position="308"/>
    </location>
</feature>
<evidence type="ECO:0000256" key="10">
    <source>
        <dbReference type="ARBA" id="ARBA00022840"/>
    </source>
</evidence>
<evidence type="ECO:0000313" key="20">
    <source>
        <dbReference type="Proteomes" id="UP000625711"/>
    </source>
</evidence>
<dbReference type="PANTHER" id="PTHR24223">
    <property type="entry name" value="ATP-BINDING CASSETTE SUB-FAMILY C"/>
    <property type="match status" value="1"/>
</dbReference>
<accession>A0A834J0C9</accession>
<feature type="transmembrane region" description="Helical" evidence="16">
    <location>
        <begin position="31"/>
        <end position="51"/>
    </location>
</feature>
<evidence type="ECO:0000259" key="18">
    <source>
        <dbReference type="PROSITE" id="PS50929"/>
    </source>
</evidence>
<dbReference type="SMART" id="SM00382">
    <property type="entry name" value="AAA"/>
    <property type="match status" value="2"/>
</dbReference>
<feature type="transmembrane region" description="Helical" evidence="16">
    <location>
        <begin position="126"/>
        <end position="144"/>
    </location>
</feature>
<dbReference type="CDD" id="cd18603">
    <property type="entry name" value="ABC_6TM_MRP1_2_3_6_D2_like"/>
    <property type="match status" value="1"/>
</dbReference>
<dbReference type="CDD" id="cd18595">
    <property type="entry name" value="ABC_6TM_MRP1_2_3_6_D1_like"/>
    <property type="match status" value="1"/>
</dbReference>
<proteinExistence type="inferred from homology"/>
<feature type="domain" description="ABC transporter" evidence="17">
    <location>
        <begin position="1266"/>
        <end position="1500"/>
    </location>
</feature>
<organism evidence="19 20">
    <name type="scientific">Rhynchophorus ferrugineus</name>
    <name type="common">Red palm weevil</name>
    <name type="synonym">Curculio ferrugineus</name>
    <dbReference type="NCBI Taxonomy" id="354439"/>
    <lineage>
        <taxon>Eukaryota</taxon>
        <taxon>Metazoa</taxon>
        <taxon>Ecdysozoa</taxon>
        <taxon>Arthropoda</taxon>
        <taxon>Hexapoda</taxon>
        <taxon>Insecta</taxon>
        <taxon>Pterygota</taxon>
        <taxon>Neoptera</taxon>
        <taxon>Endopterygota</taxon>
        <taxon>Coleoptera</taxon>
        <taxon>Polyphaga</taxon>
        <taxon>Cucujiformia</taxon>
        <taxon>Curculionidae</taxon>
        <taxon>Dryophthorinae</taxon>
        <taxon>Rhynchophorus</taxon>
    </lineage>
</organism>
<feature type="transmembrane region" description="Helical" evidence="16">
    <location>
        <begin position="509"/>
        <end position="536"/>
    </location>
</feature>
<evidence type="ECO:0000256" key="4">
    <source>
        <dbReference type="ARBA" id="ARBA00022448"/>
    </source>
</evidence>
<feature type="domain" description="ABC transmembrane type-1" evidence="18">
    <location>
        <begin position="946"/>
        <end position="1229"/>
    </location>
</feature>
<comment type="catalytic activity">
    <reaction evidence="15">
        <text>leukotriene C4(in) + ATP + H2O = leukotriene C4(out) + ADP + phosphate + H(+)</text>
        <dbReference type="Rhea" id="RHEA:38963"/>
        <dbReference type="ChEBI" id="CHEBI:15377"/>
        <dbReference type="ChEBI" id="CHEBI:15378"/>
        <dbReference type="ChEBI" id="CHEBI:30616"/>
        <dbReference type="ChEBI" id="CHEBI:43474"/>
        <dbReference type="ChEBI" id="CHEBI:57973"/>
        <dbReference type="ChEBI" id="CHEBI:456216"/>
    </reaction>
    <physiologicalReaction direction="left-to-right" evidence="15">
        <dbReference type="Rhea" id="RHEA:38964"/>
    </physiologicalReaction>
</comment>
<feature type="transmembrane region" description="Helical" evidence="16">
    <location>
        <begin position="1065"/>
        <end position="1082"/>
    </location>
</feature>
<dbReference type="Pfam" id="PF00664">
    <property type="entry name" value="ABC_membrane"/>
    <property type="match status" value="2"/>
</dbReference>
<dbReference type="PROSITE" id="PS00211">
    <property type="entry name" value="ABC_TRANSPORTER_1"/>
    <property type="match status" value="2"/>
</dbReference>
<keyword evidence="10" id="KW-0067">ATP-binding</keyword>
<dbReference type="GO" id="GO:0005524">
    <property type="term" value="F:ATP binding"/>
    <property type="evidence" value="ECO:0007669"/>
    <property type="project" value="UniProtKB-KW"/>
</dbReference>
<dbReference type="FunFam" id="3.40.50.300:FF:000812">
    <property type="entry name" value="multidrug resistance-associated protein 1 isoform X15"/>
    <property type="match status" value="1"/>
</dbReference>
<evidence type="ECO:0000256" key="16">
    <source>
        <dbReference type="SAM" id="Phobius"/>
    </source>
</evidence>
<evidence type="ECO:0000256" key="14">
    <source>
        <dbReference type="ARBA" id="ARBA00024220"/>
    </source>
</evidence>